<dbReference type="FunFam" id="1.10.287.130:FF:000045">
    <property type="entry name" value="Two-component system sensor histidine kinase/response regulator"/>
    <property type="match status" value="1"/>
</dbReference>
<evidence type="ECO:0000256" key="8">
    <source>
        <dbReference type="ARBA" id="ARBA00023012"/>
    </source>
</evidence>
<dbReference type="GO" id="GO:0000155">
    <property type="term" value="F:phosphorelay sensor kinase activity"/>
    <property type="evidence" value="ECO:0007669"/>
    <property type="project" value="InterPro"/>
</dbReference>
<evidence type="ECO:0000259" key="12">
    <source>
        <dbReference type="PROSITE" id="PS50110"/>
    </source>
</evidence>
<evidence type="ECO:0000256" key="2">
    <source>
        <dbReference type="ARBA" id="ARBA00012438"/>
    </source>
</evidence>
<dbReference type="InterPro" id="IPR036890">
    <property type="entry name" value="HATPase_C_sf"/>
</dbReference>
<dbReference type="InterPro" id="IPR029016">
    <property type="entry name" value="GAF-like_dom_sf"/>
</dbReference>
<evidence type="ECO:0000256" key="6">
    <source>
        <dbReference type="ARBA" id="ARBA00022777"/>
    </source>
</evidence>
<keyword evidence="6" id="KW-0418">Kinase</keyword>
<dbReference type="Pfam" id="PF00512">
    <property type="entry name" value="HisKA"/>
    <property type="match status" value="2"/>
</dbReference>
<gene>
    <name evidence="15" type="ORF">C3K47_06045</name>
</gene>
<dbReference type="SUPFAM" id="SSF55874">
    <property type="entry name" value="ATPase domain of HSP90 chaperone/DNA topoisomerase II/histidine kinase"/>
    <property type="match status" value="2"/>
</dbReference>
<evidence type="ECO:0000259" key="14">
    <source>
        <dbReference type="PROSITE" id="PS50113"/>
    </source>
</evidence>
<feature type="domain" description="PAS" evidence="13">
    <location>
        <begin position="1032"/>
        <end position="1102"/>
    </location>
</feature>
<dbReference type="CDD" id="cd00082">
    <property type="entry name" value="HisKA"/>
    <property type="match status" value="2"/>
</dbReference>
<dbReference type="Gene3D" id="3.30.450.40">
    <property type="match status" value="1"/>
</dbReference>
<dbReference type="PANTHER" id="PTHR43547">
    <property type="entry name" value="TWO-COMPONENT HISTIDINE KINASE"/>
    <property type="match status" value="1"/>
</dbReference>
<dbReference type="SMART" id="SM00091">
    <property type="entry name" value="PAS"/>
    <property type="match status" value="4"/>
</dbReference>
<evidence type="ECO:0000256" key="9">
    <source>
        <dbReference type="PROSITE-ProRule" id="PRU00169"/>
    </source>
</evidence>
<feature type="domain" description="Response regulatory" evidence="12">
    <location>
        <begin position="626"/>
        <end position="741"/>
    </location>
</feature>
<evidence type="ECO:0000256" key="10">
    <source>
        <dbReference type="SAM" id="Coils"/>
    </source>
</evidence>
<dbReference type="PRINTS" id="PR00344">
    <property type="entry name" value="BCTRLSENSOR"/>
</dbReference>
<evidence type="ECO:0000256" key="4">
    <source>
        <dbReference type="ARBA" id="ARBA00022679"/>
    </source>
</evidence>
<dbReference type="GO" id="GO:0005524">
    <property type="term" value="F:ATP binding"/>
    <property type="evidence" value="ECO:0007669"/>
    <property type="project" value="UniProtKB-KW"/>
</dbReference>
<comment type="caution">
    <text evidence="15">The sequence shown here is derived from an EMBL/GenBank/DDBJ whole genome shotgun (WGS) entry which is preliminary data.</text>
</comment>
<dbReference type="InterPro" id="IPR000700">
    <property type="entry name" value="PAS-assoc_C"/>
</dbReference>
<dbReference type="RefSeq" id="WP_103788233.1">
    <property type="nucleotide sequence ID" value="NZ_PQVF01000004.1"/>
</dbReference>
<dbReference type="Gene3D" id="3.30.565.10">
    <property type="entry name" value="Histidine kinase-like ATPase, C-terminal domain"/>
    <property type="match status" value="2"/>
</dbReference>
<dbReference type="PROSITE" id="PS50110">
    <property type="entry name" value="RESPONSE_REGULATORY"/>
    <property type="match status" value="1"/>
</dbReference>
<dbReference type="Gene3D" id="3.30.450.20">
    <property type="entry name" value="PAS domain"/>
    <property type="match status" value="5"/>
</dbReference>
<dbReference type="InterPro" id="IPR013655">
    <property type="entry name" value="PAS_fold_3"/>
</dbReference>
<accession>A0A2S5A456</accession>
<organism evidence="15 16">
    <name type="scientific">Solitalea longa</name>
    <dbReference type="NCBI Taxonomy" id="2079460"/>
    <lineage>
        <taxon>Bacteria</taxon>
        <taxon>Pseudomonadati</taxon>
        <taxon>Bacteroidota</taxon>
        <taxon>Sphingobacteriia</taxon>
        <taxon>Sphingobacteriales</taxon>
        <taxon>Sphingobacteriaceae</taxon>
        <taxon>Solitalea</taxon>
    </lineage>
</organism>
<dbReference type="SMART" id="SM00388">
    <property type="entry name" value="HisKA"/>
    <property type="match status" value="2"/>
</dbReference>
<dbReference type="PROSITE" id="PS50113">
    <property type="entry name" value="PAC"/>
    <property type="match status" value="1"/>
</dbReference>
<dbReference type="InterPro" id="IPR001789">
    <property type="entry name" value="Sig_transdc_resp-reg_receiver"/>
</dbReference>
<protein>
    <recommendedName>
        <fullName evidence="2">histidine kinase</fullName>
        <ecNumber evidence="2">2.7.13.3</ecNumber>
    </recommendedName>
</protein>
<comment type="catalytic activity">
    <reaction evidence="1">
        <text>ATP + protein L-histidine = ADP + protein N-phospho-L-histidine.</text>
        <dbReference type="EC" id="2.7.13.3"/>
    </reaction>
</comment>
<feature type="modified residue" description="4-aspartylphosphate" evidence="9">
    <location>
        <position position="674"/>
    </location>
</feature>
<dbReference type="EMBL" id="PQVF01000004">
    <property type="protein sequence ID" value="POY37325.1"/>
    <property type="molecule type" value="Genomic_DNA"/>
</dbReference>
<feature type="domain" description="Histidine kinase" evidence="11">
    <location>
        <begin position="360"/>
        <end position="576"/>
    </location>
</feature>
<evidence type="ECO:0000259" key="11">
    <source>
        <dbReference type="PROSITE" id="PS50109"/>
    </source>
</evidence>
<dbReference type="Pfam" id="PF00072">
    <property type="entry name" value="Response_reg"/>
    <property type="match status" value="1"/>
</dbReference>
<proteinExistence type="predicted"/>
<dbReference type="InterPro" id="IPR004358">
    <property type="entry name" value="Sig_transdc_His_kin-like_C"/>
</dbReference>
<dbReference type="PROSITE" id="PS50109">
    <property type="entry name" value="HIS_KIN"/>
    <property type="match status" value="2"/>
</dbReference>
<keyword evidence="3 9" id="KW-0597">Phosphoprotein</keyword>
<evidence type="ECO:0000313" key="15">
    <source>
        <dbReference type="EMBL" id="POY37325.1"/>
    </source>
</evidence>
<dbReference type="InterPro" id="IPR000014">
    <property type="entry name" value="PAS"/>
</dbReference>
<dbReference type="FunFam" id="3.30.450.20:FF:000099">
    <property type="entry name" value="Sensory box sensor histidine kinase"/>
    <property type="match status" value="1"/>
</dbReference>
<dbReference type="InterPro" id="IPR013656">
    <property type="entry name" value="PAS_4"/>
</dbReference>
<dbReference type="InterPro" id="IPR005467">
    <property type="entry name" value="His_kinase_dom"/>
</dbReference>
<evidence type="ECO:0000256" key="5">
    <source>
        <dbReference type="ARBA" id="ARBA00022741"/>
    </source>
</evidence>
<reference evidence="15 16" key="1">
    <citation type="submission" date="2018-01" db="EMBL/GenBank/DDBJ databases">
        <authorList>
            <person name="Gaut B.S."/>
            <person name="Morton B.R."/>
            <person name="Clegg M.T."/>
            <person name="Duvall M.R."/>
        </authorList>
    </citation>
    <scope>NUCLEOTIDE SEQUENCE [LARGE SCALE GENOMIC DNA]</scope>
    <source>
        <strain evidence="15 16">HR-AV</strain>
    </source>
</reference>
<dbReference type="OrthoDB" id="741455at2"/>
<keyword evidence="16" id="KW-1185">Reference proteome</keyword>
<dbReference type="InterPro" id="IPR011006">
    <property type="entry name" value="CheY-like_superfamily"/>
</dbReference>
<feature type="domain" description="Histidine kinase" evidence="11">
    <location>
        <begin position="1302"/>
        <end position="1524"/>
    </location>
</feature>
<dbReference type="SUPFAM" id="SSF55781">
    <property type="entry name" value="GAF domain-like"/>
    <property type="match status" value="1"/>
</dbReference>
<keyword evidence="5" id="KW-0547">Nucleotide-binding</keyword>
<dbReference type="InterPro" id="IPR036097">
    <property type="entry name" value="HisK_dim/P_sf"/>
</dbReference>
<dbReference type="PROSITE" id="PS50112">
    <property type="entry name" value="PAS"/>
    <property type="match status" value="1"/>
</dbReference>
<dbReference type="PANTHER" id="PTHR43547:SF2">
    <property type="entry name" value="HYBRID SIGNAL TRANSDUCTION HISTIDINE KINASE C"/>
    <property type="match status" value="1"/>
</dbReference>
<dbReference type="SMART" id="SM00387">
    <property type="entry name" value="HATPase_c"/>
    <property type="match status" value="2"/>
</dbReference>
<dbReference type="CDD" id="cd00130">
    <property type="entry name" value="PAS"/>
    <property type="match status" value="2"/>
</dbReference>
<evidence type="ECO:0000259" key="13">
    <source>
        <dbReference type="PROSITE" id="PS50112"/>
    </source>
</evidence>
<dbReference type="InterPro" id="IPR035965">
    <property type="entry name" value="PAS-like_dom_sf"/>
</dbReference>
<dbReference type="FunFam" id="3.30.565.10:FF:000037">
    <property type="entry name" value="Hybrid sensor histidine kinase/response regulator"/>
    <property type="match status" value="1"/>
</dbReference>
<dbReference type="InterPro" id="IPR003661">
    <property type="entry name" value="HisK_dim/P_dom"/>
</dbReference>
<keyword evidence="10" id="KW-0175">Coiled coil</keyword>
<dbReference type="Gene3D" id="3.40.50.2300">
    <property type="match status" value="1"/>
</dbReference>
<dbReference type="Pfam" id="PF08447">
    <property type="entry name" value="PAS_3"/>
    <property type="match status" value="1"/>
</dbReference>
<evidence type="ECO:0000256" key="7">
    <source>
        <dbReference type="ARBA" id="ARBA00022840"/>
    </source>
</evidence>
<evidence type="ECO:0000256" key="3">
    <source>
        <dbReference type="ARBA" id="ARBA00022553"/>
    </source>
</evidence>
<feature type="domain" description="PAC" evidence="14">
    <location>
        <begin position="961"/>
        <end position="1013"/>
    </location>
</feature>
<keyword evidence="8" id="KW-0902">Two-component regulatory system</keyword>
<dbReference type="SUPFAM" id="SSF55785">
    <property type="entry name" value="PYP-like sensor domain (PAS domain)"/>
    <property type="match status" value="4"/>
</dbReference>
<dbReference type="SMART" id="SM00086">
    <property type="entry name" value="PAC"/>
    <property type="match status" value="1"/>
</dbReference>
<dbReference type="SUPFAM" id="SSF52172">
    <property type="entry name" value="CheY-like"/>
    <property type="match status" value="1"/>
</dbReference>
<dbReference type="InterPro" id="IPR003594">
    <property type="entry name" value="HATPase_dom"/>
</dbReference>
<dbReference type="SUPFAM" id="SSF47384">
    <property type="entry name" value="Homodimeric domain of signal transducing histidine kinase"/>
    <property type="match status" value="2"/>
</dbReference>
<name>A0A2S5A456_9SPHI</name>
<dbReference type="EC" id="2.7.13.3" evidence="2"/>
<feature type="coiled-coil region" evidence="10">
    <location>
        <begin position="1275"/>
        <end position="1302"/>
    </location>
</feature>
<keyword evidence="7" id="KW-0067">ATP-binding</keyword>
<evidence type="ECO:0000256" key="1">
    <source>
        <dbReference type="ARBA" id="ARBA00000085"/>
    </source>
</evidence>
<dbReference type="InterPro" id="IPR001610">
    <property type="entry name" value="PAC"/>
</dbReference>
<dbReference type="Pfam" id="PF02518">
    <property type="entry name" value="HATPase_c"/>
    <property type="match status" value="2"/>
</dbReference>
<sequence length="1524" mass="174043">MKKQSNKNATIFLLNGGEMGALIRSFDWSKTPLGPLEKWSDSHKSIVSMMLANRFPLLLWWGKDFIQIYNDAYIPIPGLKHPKALGQPAKECWTEIWEVIGTLIETPFRGGPATWMDDILLEVNRKGFFEETHFTIAYSPVPDPEATNGIGGVLATVNEITAQIIGERRIALLRDLAAKSFEARTQKEACVIAADTLTFYSKDIPFAIFYLLSDDKKELLLAAVSNLKEDELISPVQVNIQQLRQNDGWNFSSVLETGKTHLQENIQSLFREVPQGPWSDAPNSSVLIPIQGKKQNDMAGILICGISSRIKFDDKYTDFFELLSSQVSNAINTANAIEEERKRAERLEEIDKAKTVFFSNISHEFRTPLTLILGSIEEALKDPQTIPANQDRLEISHRNAMRLHKLVNNLLDFSRIESNQQKANFVQTDIAAFTENLASNFRSIIENGGLQFKILIEDGIKNVLIDKQMWEKVVFNLLSNAFKFTLHGTITINLYTKKKKLVLEVKDTGVGIPEKELPFMFERFHRVEHTQGRTYEGTGIGLSLIKELIKLHDGTISVKSKFGHGSIFTVSIPIVKGHLATEHLSEFDQNIDETFADQFLNEINSIINQSDNDPVLTFQTSNQAPTILVVDDNADMRRHLQFLLRKDFNVVMASNGKEAFELATKVQPSLILSDIMMPEVNGIELTKLIKQNKGTTHIPVVLLTARAGEESRIEGFETGADDYLVKPFASKELIARIKSQLTIANKRSQVEENLKRFLMQAPAAIALFHGPELIYTLANMLYQKLFGRTEEELIGHSVKEVFPEAADQGIYEIFELVYSSKETYTGHEFKATLKDKGQDKQGYYDFVIHPIKDEVGNVTDLMVHVVETTASVIARKKMEESKTQLEEREMQLNTMANAMPQLVWIADANGEVSYYNNRINDYKVGGKNTNNVWNWEDIIHPDDLEKTVDTWNKAFSNHAVYEQEHRLKMTDNSYKWHLSRAYPQVNEDGNVIKWYGTATDINAQKEFAVTLENTVKDRTLELNNQNLLLHQQNDLIKKVFDSTFDFIVVYDTEMRVVSINKPALSFLKKEEKDVVGKKILEISPGFEKTKMYKDLQKAINGKTLHNEVYQSEITGTFYENFLIPLLTPKDEVYAVLMVAHDNSTFVRSAEKLKEKNEELDFTRLFLQQIIDSSVELISVVDKHLNYITVNKKFEISLGLSRDQIAHKNLFEVTPAVKNTEKHFSILKALRGEIVHLDKRPSVNIPHDFIDSYFMPLIIKNKIEGVIIMSRNVTDIVHSEILLEHKNEELERINKELESFNYIASHDLQEPLRKIQTFIMLLEKDLDNAELRKRYFEKISSSSKRMSQLIQSVLDYSRLSQGTDAFQETDLNQILEKVKFDFELMMEEKHAEIISDILPVIRAVPIQMQQLFTNIISNSLKFSIDSPVIIINTRIVNGNEMYFADRIEMGRQYVEIKFTDNGIGFEGEYSEQIFQLFQRLHAQTEYTGTGVGLSIVSKIIENHKGFILAESINNQGAVFTIWLPY</sequence>
<dbReference type="NCBIfam" id="TIGR00229">
    <property type="entry name" value="sensory_box"/>
    <property type="match status" value="2"/>
</dbReference>
<dbReference type="Gene3D" id="1.10.287.130">
    <property type="match status" value="2"/>
</dbReference>
<dbReference type="Pfam" id="PF08448">
    <property type="entry name" value="PAS_4"/>
    <property type="match status" value="2"/>
</dbReference>
<evidence type="ECO:0000313" key="16">
    <source>
        <dbReference type="Proteomes" id="UP000236893"/>
    </source>
</evidence>
<keyword evidence="4" id="KW-0808">Transferase</keyword>
<dbReference type="Proteomes" id="UP000236893">
    <property type="component" value="Unassembled WGS sequence"/>
</dbReference>
<dbReference type="SMART" id="SM00448">
    <property type="entry name" value="REC"/>
    <property type="match status" value="1"/>
</dbReference>